<protein>
    <recommendedName>
        <fullName evidence="3">Transposase</fullName>
    </recommendedName>
</protein>
<proteinExistence type="predicted"/>
<organism evidence="1 2">
    <name type="scientific">Vibrio antiquarius (strain Ex25)</name>
    <dbReference type="NCBI Taxonomy" id="150340"/>
    <lineage>
        <taxon>Bacteria</taxon>
        <taxon>Pseudomonadati</taxon>
        <taxon>Pseudomonadota</taxon>
        <taxon>Gammaproteobacteria</taxon>
        <taxon>Vibrionales</taxon>
        <taxon>Vibrionaceae</taxon>
        <taxon>Vibrio</taxon>
        <taxon>Vibrio diabolicus subgroup</taxon>
    </lineage>
</organism>
<sequence length="38" mass="4519">MFKLKSLLVGLAHKNRACRMEKRKSRLINEHENANLLR</sequence>
<keyword evidence="2" id="KW-1185">Reference proteome</keyword>
<evidence type="ECO:0000313" key="2">
    <source>
        <dbReference type="Proteomes" id="UP000242664"/>
    </source>
</evidence>
<gene>
    <name evidence="1" type="ORF">VEx25_B0430</name>
</gene>
<dbReference type="EMBL" id="DS267824">
    <property type="protein sequence ID" value="EDN56951.1"/>
    <property type="molecule type" value="Genomic_DNA"/>
</dbReference>
<reference evidence="2" key="1">
    <citation type="submission" date="2006-10" db="EMBL/GenBank/DDBJ databases">
        <authorList>
            <person name="Heidelberg J."/>
            <person name="Sebastian Y."/>
        </authorList>
    </citation>
    <scope>NUCLEOTIDE SEQUENCE [LARGE SCALE GENOMIC DNA]</scope>
    <source>
        <strain evidence="2">EX25</strain>
    </source>
</reference>
<dbReference type="Proteomes" id="UP000242664">
    <property type="component" value="Unassembled WGS sequence"/>
</dbReference>
<name>A0ABM9WU74_VIBAE</name>
<evidence type="ECO:0008006" key="3">
    <source>
        <dbReference type="Google" id="ProtNLM"/>
    </source>
</evidence>
<accession>A0ABM9WU74</accession>
<evidence type="ECO:0000313" key="1">
    <source>
        <dbReference type="EMBL" id="EDN56951.1"/>
    </source>
</evidence>